<dbReference type="RefSeq" id="XP_005645465.1">
    <property type="nucleotide sequence ID" value="XM_005645408.1"/>
</dbReference>
<feature type="compositionally biased region" description="Polar residues" evidence="10">
    <location>
        <begin position="614"/>
        <end position="629"/>
    </location>
</feature>
<dbReference type="PANTHER" id="PTHR22967:SF57">
    <property type="entry name" value="AUXILIN, ISOFORM A-RELATED"/>
    <property type="match status" value="1"/>
</dbReference>
<feature type="region of interest" description="Disordered" evidence="10">
    <location>
        <begin position="552"/>
        <end position="666"/>
    </location>
</feature>
<keyword evidence="5" id="KW-0418">Kinase</keyword>
<dbReference type="Gene3D" id="1.10.510.10">
    <property type="entry name" value="Transferase(Phosphotransferase) domain 1"/>
    <property type="match status" value="1"/>
</dbReference>
<dbReference type="EC" id="2.7.11.1" evidence="1"/>
<feature type="region of interest" description="Disordered" evidence="10">
    <location>
        <begin position="482"/>
        <end position="513"/>
    </location>
</feature>
<feature type="region of interest" description="Disordered" evidence="10">
    <location>
        <begin position="308"/>
        <end position="458"/>
    </location>
</feature>
<feature type="compositionally biased region" description="Low complexity" evidence="10">
    <location>
        <begin position="376"/>
        <end position="400"/>
    </location>
</feature>
<proteinExistence type="predicted"/>
<evidence type="ECO:0000256" key="6">
    <source>
        <dbReference type="ARBA" id="ARBA00022840"/>
    </source>
</evidence>
<dbReference type="SUPFAM" id="SSF56112">
    <property type="entry name" value="Protein kinase-like (PK-like)"/>
    <property type="match status" value="1"/>
</dbReference>
<feature type="compositionally biased region" description="Gly residues" evidence="10">
    <location>
        <begin position="355"/>
        <end position="369"/>
    </location>
</feature>
<feature type="compositionally biased region" description="Basic and acidic residues" evidence="10">
    <location>
        <begin position="401"/>
        <end position="416"/>
    </location>
</feature>
<dbReference type="SMART" id="SM00220">
    <property type="entry name" value="S_TKc"/>
    <property type="match status" value="1"/>
</dbReference>
<evidence type="ECO:0000313" key="12">
    <source>
        <dbReference type="EMBL" id="EIE20921.1"/>
    </source>
</evidence>
<dbReference type="GeneID" id="17038900"/>
<protein>
    <recommendedName>
        <fullName evidence="1">non-specific serine/threonine protein kinase</fullName>
        <ecNumber evidence="1">2.7.11.1</ecNumber>
    </recommendedName>
</protein>
<keyword evidence="2" id="KW-0723">Serine/threonine-protein kinase</keyword>
<evidence type="ECO:0000256" key="8">
    <source>
        <dbReference type="ARBA" id="ARBA00048679"/>
    </source>
</evidence>
<comment type="catalytic activity">
    <reaction evidence="7">
        <text>L-threonyl-[protein] + ATP = O-phospho-L-threonyl-[protein] + ADP + H(+)</text>
        <dbReference type="Rhea" id="RHEA:46608"/>
        <dbReference type="Rhea" id="RHEA-COMP:11060"/>
        <dbReference type="Rhea" id="RHEA-COMP:11605"/>
        <dbReference type="ChEBI" id="CHEBI:15378"/>
        <dbReference type="ChEBI" id="CHEBI:30013"/>
        <dbReference type="ChEBI" id="CHEBI:30616"/>
        <dbReference type="ChEBI" id="CHEBI:61977"/>
        <dbReference type="ChEBI" id="CHEBI:456216"/>
        <dbReference type="EC" id="2.7.11.1"/>
    </reaction>
</comment>
<dbReference type="GO" id="GO:0005524">
    <property type="term" value="F:ATP binding"/>
    <property type="evidence" value="ECO:0007669"/>
    <property type="project" value="UniProtKB-UniRule"/>
</dbReference>
<evidence type="ECO:0000256" key="2">
    <source>
        <dbReference type="ARBA" id="ARBA00022527"/>
    </source>
</evidence>
<name>I0YRA2_COCSC</name>
<accession>I0YRA2</accession>
<evidence type="ECO:0000256" key="9">
    <source>
        <dbReference type="PROSITE-ProRule" id="PRU10141"/>
    </source>
</evidence>
<dbReference type="Proteomes" id="UP000007264">
    <property type="component" value="Unassembled WGS sequence"/>
</dbReference>
<dbReference type="AlphaFoldDB" id="I0YRA2"/>
<dbReference type="PROSITE" id="PS50011">
    <property type="entry name" value="PROTEIN_KINASE_DOM"/>
    <property type="match status" value="1"/>
</dbReference>
<comment type="caution">
    <text evidence="12">The sequence shown here is derived from an EMBL/GenBank/DDBJ whole genome shotgun (WGS) entry which is preliminary data.</text>
</comment>
<dbReference type="STRING" id="574566.I0YRA2"/>
<dbReference type="PANTHER" id="PTHR22967">
    <property type="entry name" value="SERINE/THREONINE PROTEIN KINASE"/>
    <property type="match status" value="1"/>
</dbReference>
<keyword evidence="13" id="KW-1185">Reference proteome</keyword>
<feature type="compositionally biased region" description="Low complexity" evidence="10">
    <location>
        <begin position="308"/>
        <end position="320"/>
    </location>
</feature>
<feature type="compositionally biased region" description="Polar residues" evidence="10">
    <location>
        <begin position="571"/>
        <end position="581"/>
    </location>
</feature>
<evidence type="ECO:0000256" key="1">
    <source>
        <dbReference type="ARBA" id="ARBA00012513"/>
    </source>
</evidence>
<feature type="region of interest" description="Disordered" evidence="10">
    <location>
        <begin position="708"/>
        <end position="755"/>
    </location>
</feature>
<dbReference type="PROSITE" id="PS00108">
    <property type="entry name" value="PROTEIN_KINASE_ST"/>
    <property type="match status" value="1"/>
</dbReference>
<evidence type="ECO:0000259" key="11">
    <source>
        <dbReference type="PROSITE" id="PS50011"/>
    </source>
</evidence>
<keyword evidence="4 9" id="KW-0547">Nucleotide-binding</keyword>
<feature type="compositionally biased region" description="Low complexity" evidence="10">
    <location>
        <begin position="714"/>
        <end position="726"/>
    </location>
</feature>
<evidence type="ECO:0000256" key="3">
    <source>
        <dbReference type="ARBA" id="ARBA00022679"/>
    </source>
</evidence>
<comment type="catalytic activity">
    <reaction evidence="8">
        <text>L-seryl-[protein] + ATP = O-phospho-L-seryl-[protein] + ADP + H(+)</text>
        <dbReference type="Rhea" id="RHEA:17989"/>
        <dbReference type="Rhea" id="RHEA-COMP:9863"/>
        <dbReference type="Rhea" id="RHEA-COMP:11604"/>
        <dbReference type="ChEBI" id="CHEBI:15378"/>
        <dbReference type="ChEBI" id="CHEBI:29999"/>
        <dbReference type="ChEBI" id="CHEBI:30616"/>
        <dbReference type="ChEBI" id="CHEBI:83421"/>
        <dbReference type="ChEBI" id="CHEBI:456216"/>
        <dbReference type="EC" id="2.7.11.1"/>
    </reaction>
</comment>
<reference evidence="12 13" key="1">
    <citation type="journal article" date="2012" name="Genome Biol.">
        <title>The genome of the polar eukaryotic microalga coccomyxa subellipsoidea reveals traits of cold adaptation.</title>
        <authorList>
            <person name="Blanc G."/>
            <person name="Agarkova I."/>
            <person name="Grimwood J."/>
            <person name="Kuo A."/>
            <person name="Brueggeman A."/>
            <person name="Dunigan D."/>
            <person name="Gurnon J."/>
            <person name="Ladunga I."/>
            <person name="Lindquist E."/>
            <person name="Lucas S."/>
            <person name="Pangilinan J."/>
            <person name="Proschold T."/>
            <person name="Salamov A."/>
            <person name="Schmutz J."/>
            <person name="Weeks D."/>
            <person name="Yamada T."/>
            <person name="Claverie J.M."/>
            <person name="Grigoriev I."/>
            <person name="Van Etten J."/>
            <person name="Lomsadze A."/>
            <person name="Borodovsky M."/>
        </authorList>
    </citation>
    <scope>NUCLEOTIDE SEQUENCE [LARGE SCALE GENOMIC DNA]</scope>
    <source>
        <strain evidence="12 13">C-169</strain>
    </source>
</reference>
<evidence type="ECO:0000256" key="4">
    <source>
        <dbReference type="ARBA" id="ARBA00022741"/>
    </source>
</evidence>
<evidence type="ECO:0000256" key="5">
    <source>
        <dbReference type="ARBA" id="ARBA00022777"/>
    </source>
</evidence>
<dbReference type="InterPro" id="IPR000719">
    <property type="entry name" value="Prot_kinase_dom"/>
</dbReference>
<dbReference type="KEGG" id="csl:COCSUDRAFT_48465"/>
<dbReference type="EMBL" id="AGSI01000014">
    <property type="protein sequence ID" value="EIE20921.1"/>
    <property type="molecule type" value="Genomic_DNA"/>
</dbReference>
<dbReference type="OrthoDB" id="248923at2759"/>
<dbReference type="eggNOG" id="KOG1989">
    <property type="taxonomic scope" value="Eukaryota"/>
</dbReference>
<feature type="compositionally biased region" description="Basic residues" evidence="10">
    <location>
        <begin position="735"/>
        <end position="746"/>
    </location>
</feature>
<organism evidence="12 13">
    <name type="scientific">Coccomyxa subellipsoidea (strain C-169)</name>
    <name type="common">Green microalga</name>
    <dbReference type="NCBI Taxonomy" id="574566"/>
    <lineage>
        <taxon>Eukaryota</taxon>
        <taxon>Viridiplantae</taxon>
        <taxon>Chlorophyta</taxon>
        <taxon>core chlorophytes</taxon>
        <taxon>Trebouxiophyceae</taxon>
        <taxon>Trebouxiophyceae incertae sedis</taxon>
        <taxon>Coccomyxaceae</taxon>
        <taxon>Coccomyxa</taxon>
        <taxon>Coccomyxa subellipsoidea</taxon>
    </lineage>
</organism>
<gene>
    <name evidence="12" type="ORF">COCSUDRAFT_48465</name>
</gene>
<keyword evidence="6 9" id="KW-0067">ATP-binding</keyword>
<dbReference type="GO" id="GO:0004674">
    <property type="term" value="F:protein serine/threonine kinase activity"/>
    <property type="evidence" value="ECO:0007669"/>
    <property type="project" value="UniProtKB-KW"/>
</dbReference>
<dbReference type="PROSITE" id="PS00107">
    <property type="entry name" value="PROTEIN_KINASE_ATP"/>
    <property type="match status" value="1"/>
</dbReference>
<keyword evidence="3" id="KW-0808">Transferase</keyword>
<feature type="compositionally biased region" description="Polar residues" evidence="10">
    <location>
        <begin position="449"/>
        <end position="458"/>
    </location>
</feature>
<dbReference type="InterPro" id="IPR011009">
    <property type="entry name" value="Kinase-like_dom_sf"/>
</dbReference>
<dbReference type="InterPro" id="IPR008271">
    <property type="entry name" value="Ser/Thr_kinase_AS"/>
</dbReference>
<evidence type="ECO:0000256" key="7">
    <source>
        <dbReference type="ARBA" id="ARBA00047899"/>
    </source>
</evidence>
<feature type="binding site" evidence="9">
    <location>
        <position position="60"/>
    </location>
    <ligand>
        <name>ATP</name>
        <dbReference type="ChEBI" id="CHEBI:30616"/>
    </ligand>
</feature>
<feature type="domain" description="Protein kinase" evidence="11">
    <location>
        <begin position="31"/>
        <end position="298"/>
    </location>
</feature>
<dbReference type="InterPro" id="IPR017441">
    <property type="entry name" value="Protein_kinase_ATP_BS"/>
</dbReference>
<evidence type="ECO:0000313" key="13">
    <source>
        <dbReference type="Proteomes" id="UP000007264"/>
    </source>
</evidence>
<evidence type="ECO:0000256" key="10">
    <source>
        <dbReference type="SAM" id="MobiDB-lite"/>
    </source>
</evidence>
<sequence length="755" mass="79891">MKGVGDFLRNVVQRKEGGLVGRTFKVGAYTIRVEAHLGDGGFASIYRARDTSTMTAFALKHVRMGGEPDAVADCHTEVETMQRLRDHPNILTLRAVAYVGPKGAEQEAFLLLDLCKESLVDHLRAAAGPLPDADVLTIFHSVCKAVAIMHHQSPPLSHRDLKAENVLLHNNGTWVLCDFGSTTSWAGRYEGSNEIMVAEENIRKYTTPAYRAPEMFDLYSRERIDVKADMWSLGVLLSYICTGQLPFVGDCKLQVLNGDYNLPTGRPEPFLALIRGLLRVSPSQRLSIDAVLQQLERLASKLPALSLPSSAPSVSNGASSIENGAKTLKITPRPAPRAAGPNREVGGSGRTAAQGAGGSNGGWDAGGWDLGSWEQPPGSSAAPAAAVSIQESLSNLSNLSPRREPTPVPEAGRKEQLLMPSTSIARLPDPTKLPTPKQPGVGSPAPKLQLSSPTVPLRQSSSLKALGARGGLDLMDAPAQLHSRSLDRGTSAASSDAGDERRDSGGSTGAAASALRQQLTELAEANQKLTAAIQEKDSLIEQLQARPLHLWRPAEIDRSKPSRQAPAAESQRVSSRNNSHGGSADGGWVASFGSSRDGLRPQTSNLAEPLHPGSGTTSPQASLRSTVSSWGKEGAAEPGTLSPDHPLKSLEQSLSQLDPFTHAAKPLTAAPVEPAVAAPQLKKGPSRLGMKLRGNSFEAFEDVAVPSDAGHLNAPDSATAASAAEQGGEGAMGKSKGKGPRHRRTTRQADPILWI</sequence>
<dbReference type="GO" id="GO:0005737">
    <property type="term" value="C:cytoplasm"/>
    <property type="evidence" value="ECO:0007669"/>
    <property type="project" value="TreeGrafter"/>
</dbReference>
<dbReference type="Pfam" id="PF00069">
    <property type="entry name" value="Pkinase"/>
    <property type="match status" value="1"/>
</dbReference>